<feature type="region of interest" description="Disordered" evidence="1">
    <location>
        <begin position="143"/>
        <end position="196"/>
    </location>
</feature>
<dbReference type="InterPro" id="IPR052588">
    <property type="entry name" value="Kelch_domain_protein"/>
</dbReference>
<organism evidence="3 4">
    <name type="scientific">Tilletiaria anomala (strain ATCC 24038 / CBS 436.72 / UBC 951)</name>
    <dbReference type="NCBI Taxonomy" id="1037660"/>
    <lineage>
        <taxon>Eukaryota</taxon>
        <taxon>Fungi</taxon>
        <taxon>Dikarya</taxon>
        <taxon>Basidiomycota</taxon>
        <taxon>Ustilaginomycotina</taxon>
        <taxon>Exobasidiomycetes</taxon>
        <taxon>Georgefischeriales</taxon>
        <taxon>Tilletiariaceae</taxon>
        <taxon>Tilletiaria</taxon>
    </lineage>
</organism>
<feature type="compositionally biased region" description="Low complexity" evidence="1">
    <location>
        <begin position="611"/>
        <end position="620"/>
    </location>
</feature>
<feature type="region of interest" description="Disordered" evidence="1">
    <location>
        <begin position="1"/>
        <end position="64"/>
    </location>
</feature>
<feature type="compositionally biased region" description="Basic and acidic residues" evidence="1">
    <location>
        <begin position="453"/>
        <end position="477"/>
    </location>
</feature>
<feature type="compositionally biased region" description="Basic residues" evidence="1">
    <location>
        <begin position="427"/>
        <end position="441"/>
    </location>
</feature>
<dbReference type="Pfam" id="PF13422">
    <property type="entry name" value="DUF4110"/>
    <property type="match status" value="1"/>
</dbReference>
<evidence type="ECO:0000256" key="1">
    <source>
        <dbReference type="SAM" id="MobiDB-lite"/>
    </source>
</evidence>
<feature type="compositionally biased region" description="Acidic residues" evidence="1">
    <location>
        <begin position="491"/>
        <end position="501"/>
    </location>
</feature>
<dbReference type="Gene3D" id="2.120.10.80">
    <property type="entry name" value="Kelch-type beta propeller"/>
    <property type="match status" value="1"/>
</dbReference>
<dbReference type="HOGENOM" id="CLU_008722_1_2_1"/>
<dbReference type="RefSeq" id="XP_013240084.1">
    <property type="nucleotide sequence ID" value="XM_013384630.1"/>
</dbReference>
<dbReference type="OMA" id="HIYNIAR"/>
<feature type="region of interest" description="Disordered" evidence="1">
    <location>
        <begin position="765"/>
        <end position="791"/>
    </location>
</feature>
<dbReference type="OrthoDB" id="4447at2759"/>
<feature type="domain" description="DUF4110" evidence="2">
    <location>
        <begin position="691"/>
        <end position="761"/>
    </location>
</feature>
<keyword evidence="4" id="KW-1185">Reference proteome</keyword>
<feature type="compositionally biased region" description="Low complexity" evidence="1">
    <location>
        <begin position="143"/>
        <end position="153"/>
    </location>
</feature>
<proteinExistence type="predicted"/>
<evidence type="ECO:0000313" key="4">
    <source>
        <dbReference type="Proteomes" id="UP000027361"/>
    </source>
</evidence>
<dbReference type="EMBL" id="JMSN01000165">
    <property type="protein sequence ID" value="KDN36546.1"/>
    <property type="molecule type" value="Genomic_DNA"/>
</dbReference>
<dbReference type="InterPro" id="IPR025183">
    <property type="entry name" value="DUF4110"/>
</dbReference>
<feature type="region of interest" description="Disordered" evidence="1">
    <location>
        <begin position="427"/>
        <end position="546"/>
    </location>
</feature>
<accession>A0A066V4Z8</accession>
<feature type="compositionally biased region" description="Basic and acidic residues" evidence="1">
    <location>
        <begin position="162"/>
        <end position="181"/>
    </location>
</feature>
<dbReference type="STRING" id="1037660.A0A066V4Z8"/>
<dbReference type="InterPro" id="IPR015915">
    <property type="entry name" value="Kelch-typ_b-propeller"/>
</dbReference>
<comment type="caution">
    <text evidence="3">The sequence shown here is derived from an EMBL/GenBank/DDBJ whole genome shotgun (WGS) entry which is preliminary data.</text>
</comment>
<feature type="region of interest" description="Disordered" evidence="1">
    <location>
        <begin position="603"/>
        <end position="659"/>
    </location>
</feature>
<dbReference type="Pfam" id="PF24681">
    <property type="entry name" value="Kelch_KLHDC2_KLHL20_DRC7"/>
    <property type="match status" value="1"/>
</dbReference>
<dbReference type="GeneID" id="25263412"/>
<dbReference type="Proteomes" id="UP000027361">
    <property type="component" value="Unassembled WGS sequence"/>
</dbReference>
<gene>
    <name evidence="3" type="ORF">K437DRAFT_252331</name>
</gene>
<evidence type="ECO:0000259" key="2">
    <source>
        <dbReference type="Pfam" id="PF13422"/>
    </source>
</evidence>
<feature type="compositionally biased region" description="Polar residues" evidence="1">
    <location>
        <begin position="514"/>
        <end position="523"/>
    </location>
</feature>
<dbReference type="PANTHER" id="PTHR46063">
    <property type="entry name" value="KELCH DOMAIN-CONTAINING PROTEIN"/>
    <property type="match status" value="1"/>
</dbReference>
<protein>
    <recommendedName>
        <fullName evidence="2">DUF4110 domain-containing protein</fullName>
    </recommendedName>
</protein>
<evidence type="ECO:0000313" key="3">
    <source>
        <dbReference type="EMBL" id="KDN36546.1"/>
    </source>
</evidence>
<dbReference type="PANTHER" id="PTHR46063:SF1">
    <property type="entry name" value="KELCH DOMAIN-CONTAINING PROTEIN 4"/>
    <property type="match status" value="1"/>
</dbReference>
<dbReference type="InParanoid" id="A0A066V4Z8"/>
<feature type="compositionally biased region" description="Acidic residues" evidence="1">
    <location>
        <begin position="621"/>
        <end position="649"/>
    </location>
</feature>
<reference evidence="3 4" key="1">
    <citation type="submission" date="2014-05" db="EMBL/GenBank/DDBJ databases">
        <title>Draft genome sequence of a rare smut relative, Tilletiaria anomala UBC 951.</title>
        <authorList>
            <consortium name="DOE Joint Genome Institute"/>
            <person name="Toome M."/>
            <person name="Kuo A."/>
            <person name="Henrissat B."/>
            <person name="Lipzen A."/>
            <person name="Tritt A."/>
            <person name="Yoshinaga Y."/>
            <person name="Zane M."/>
            <person name="Barry K."/>
            <person name="Grigoriev I.V."/>
            <person name="Spatafora J.W."/>
            <person name="Aimea M.C."/>
        </authorList>
    </citation>
    <scope>NUCLEOTIDE SEQUENCE [LARGE SCALE GENOMIC DNA]</scope>
    <source>
        <strain evidence="3 4">UBC 951</strain>
    </source>
</reference>
<dbReference type="AlphaFoldDB" id="A0A066V4Z8"/>
<dbReference type="SUPFAM" id="SSF117281">
    <property type="entry name" value="Kelch motif"/>
    <property type="match status" value="1"/>
</dbReference>
<feature type="compositionally biased region" description="Low complexity" evidence="1">
    <location>
        <begin position="7"/>
        <end position="16"/>
    </location>
</feature>
<name>A0A066V4Z8_TILAU</name>
<sequence>MAKKGKSNSAEKAAAKAAKKAKQEKSAQQKALKKEKKTQTAISQQNNAKGKGKGKGKSQSKAIKEDEEDLDALLAKFKADWELDHAVFEERQSGAPSRRANATLTPCPLGNDLWLFGGEYFDGETANFYADLYRYTPYTGPSSSKDLLDDPPSFITPPPPVTEERSKTELTETKSRDKGEWRSYSSRNQPGPRSAHQIVASPQNGGLLWLFGGEFASSRMTSFHHYRDLWVFSIATKSWDRIDTKVKPSARSGHRMAMWKNYLVLFGGFIDAGARTTYLNDLWVFSIEDYKWTEIKQNDLRRPSHRSGFSFIPTSDGIVLHGGYCKRYVKGQRTQGVALDDTWFLKMDENDLAKLDWIKRRKIGYIPNPPRSGCTMALWANKQMGILFGGVTDTEADEESLESTFWNGLYGYQLGGTGRWISLNLKKPKKMGGQGGKKKRERAVALAAARAAEAAKRREEAEARAKEEEEEARRGWSDDDDQHGSQSESESGSDSDSDADERDLRKNPAGGADTASSLATSGPPSFGVPDDPEDDEDDPQKSIPLERCNTMLAVQRNLLYLYGGIYESGNREYTLDDFYTLDLSKLDRFHCLKACPIDTLEWHDSEEEDSSSSSDSGSSSDNDDEAQGDEGLEDQEGVEYVEDVDEDLLDPNVGEDGLSLEERKQMAREKEELRAQATKFLGVSKDTSRTAEDVLSTPLPGESIAQFYERSKEYWSAKAFEAMNGQNRGKELRRDAFGLASKRYDEYKPLLKEIEQIQAEAGLDAQEMRNASKGSGSALNAGVGVDSRNRR</sequence>